<dbReference type="PANTHER" id="PTHR30055:SF234">
    <property type="entry name" value="HTH-TYPE TRANSCRIPTIONAL REGULATOR BETI"/>
    <property type="match status" value="1"/>
</dbReference>
<dbReference type="InterPro" id="IPR036271">
    <property type="entry name" value="Tet_transcr_reg_TetR-rel_C_sf"/>
</dbReference>
<dbReference type="GO" id="GO:0003700">
    <property type="term" value="F:DNA-binding transcription factor activity"/>
    <property type="evidence" value="ECO:0007669"/>
    <property type="project" value="TreeGrafter"/>
</dbReference>
<evidence type="ECO:0000259" key="5">
    <source>
        <dbReference type="PROSITE" id="PS50977"/>
    </source>
</evidence>
<feature type="domain" description="HTH tetR-type" evidence="5">
    <location>
        <begin position="1"/>
        <end position="61"/>
    </location>
</feature>
<dbReference type="SUPFAM" id="SSF46689">
    <property type="entry name" value="Homeodomain-like"/>
    <property type="match status" value="1"/>
</dbReference>
<dbReference type="Pfam" id="PF00440">
    <property type="entry name" value="TetR_N"/>
    <property type="match status" value="1"/>
</dbReference>
<evidence type="ECO:0000256" key="4">
    <source>
        <dbReference type="PROSITE-ProRule" id="PRU00335"/>
    </source>
</evidence>
<protein>
    <submittedName>
        <fullName evidence="6">Transcriptional regulator, TetR family</fullName>
    </submittedName>
</protein>
<dbReference type="InterPro" id="IPR009057">
    <property type="entry name" value="Homeodomain-like_sf"/>
</dbReference>
<dbReference type="GO" id="GO:0000976">
    <property type="term" value="F:transcription cis-regulatory region binding"/>
    <property type="evidence" value="ECO:0007669"/>
    <property type="project" value="TreeGrafter"/>
</dbReference>
<evidence type="ECO:0000313" key="6">
    <source>
        <dbReference type="EMBL" id="SFB51678.1"/>
    </source>
</evidence>
<dbReference type="AlphaFoldDB" id="A0A1I1BSM3"/>
<reference evidence="7" key="1">
    <citation type="submission" date="2016-10" db="EMBL/GenBank/DDBJ databases">
        <authorList>
            <person name="Varghese N."/>
            <person name="Submissions S."/>
        </authorList>
    </citation>
    <scope>NUCLEOTIDE SEQUENCE [LARGE SCALE GENOMIC DNA]</scope>
    <source>
        <strain evidence="7">CGMCC 4.3568</strain>
    </source>
</reference>
<proteinExistence type="predicted"/>
<organism evidence="6 7">
    <name type="scientific">Amycolatopsis marina</name>
    <dbReference type="NCBI Taxonomy" id="490629"/>
    <lineage>
        <taxon>Bacteria</taxon>
        <taxon>Bacillati</taxon>
        <taxon>Actinomycetota</taxon>
        <taxon>Actinomycetes</taxon>
        <taxon>Pseudonocardiales</taxon>
        <taxon>Pseudonocardiaceae</taxon>
        <taxon>Amycolatopsis</taxon>
    </lineage>
</organism>
<feature type="DNA-binding region" description="H-T-H motif" evidence="4">
    <location>
        <begin position="24"/>
        <end position="43"/>
    </location>
</feature>
<keyword evidence="2 4" id="KW-0238">DNA-binding</keyword>
<keyword evidence="7" id="KW-1185">Reference proteome</keyword>
<dbReference type="InterPro" id="IPR050109">
    <property type="entry name" value="HTH-type_TetR-like_transc_reg"/>
</dbReference>
<dbReference type="RefSeq" id="WP_245788581.1">
    <property type="nucleotide sequence ID" value="NZ_FOKG01000015.1"/>
</dbReference>
<keyword evidence="3" id="KW-0804">Transcription</keyword>
<dbReference type="STRING" id="490629.SAMN05216266_115135"/>
<dbReference type="Gene3D" id="1.10.357.10">
    <property type="entry name" value="Tetracycline Repressor, domain 2"/>
    <property type="match status" value="1"/>
</dbReference>
<dbReference type="InterPro" id="IPR001647">
    <property type="entry name" value="HTH_TetR"/>
</dbReference>
<evidence type="ECO:0000313" key="7">
    <source>
        <dbReference type="Proteomes" id="UP000243799"/>
    </source>
</evidence>
<dbReference type="EMBL" id="FOKG01000015">
    <property type="protein sequence ID" value="SFB51678.1"/>
    <property type="molecule type" value="Genomic_DNA"/>
</dbReference>
<evidence type="ECO:0000256" key="1">
    <source>
        <dbReference type="ARBA" id="ARBA00023015"/>
    </source>
</evidence>
<evidence type="ECO:0000256" key="2">
    <source>
        <dbReference type="ARBA" id="ARBA00023125"/>
    </source>
</evidence>
<sequence>MSTRDKILDAAAELIGDRGLARATTKEIAKAAGYSEGTLYKHFDSKTDLFVAVLAERAQGDLGAALRRLHDRGDQDDLATALRDVAVAAVRFYRQGFPMAASLFAEPDLLAAHRADLAAREVGPHLVVRALSGYLADCRERGEVAEKTDVDAAAAMLLGACFQRAFLAHFTGPDDDPDSAKAFAASLVNTMIEGIGPSR</sequence>
<dbReference type="PROSITE" id="PS50977">
    <property type="entry name" value="HTH_TETR_2"/>
    <property type="match status" value="1"/>
</dbReference>
<name>A0A1I1BSM3_9PSEU</name>
<dbReference type="PANTHER" id="PTHR30055">
    <property type="entry name" value="HTH-TYPE TRANSCRIPTIONAL REGULATOR RUTR"/>
    <property type="match status" value="1"/>
</dbReference>
<gene>
    <name evidence="6" type="ORF">SAMN05216266_115135</name>
</gene>
<keyword evidence="1" id="KW-0805">Transcription regulation</keyword>
<accession>A0A1I1BSM3</accession>
<dbReference type="Proteomes" id="UP000243799">
    <property type="component" value="Unassembled WGS sequence"/>
</dbReference>
<evidence type="ECO:0000256" key="3">
    <source>
        <dbReference type="ARBA" id="ARBA00023163"/>
    </source>
</evidence>
<dbReference type="Pfam" id="PF14246">
    <property type="entry name" value="TetR_C_7"/>
    <property type="match status" value="1"/>
</dbReference>
<dbReference type="SUPFAM" id="SSF48498">
    <property type="entry name" value="Tetracyclin repressor-like, C-terminal domain"/>
    <property type="match status" value="1"/>
</dbReference>
<dbReference type="InterPro" id="IPR039536">
    <property type="entry name" value="TetR_C_Proteobacteria"/>
</dbReference>
<dbReference type="PRINTS" id="PR00455">
    <property type="entry name" value="HTHTETR"/>
</dbReference>